<dbReference type="Proteomes" id="UP000176998">
    <property type="component" value="Unassembled WGS sequence"/>
</dbReference>
<name>A0A1G4AQH8_9PEZI</name>
<feature type="region of interest" description="Disordered" evidence="1">
    <location>
        <begin position="353"/>
        <end position="382"/>
    </location>
</feature>
<reference evidence="2 3" key="1">
    <citation type="submission" date="2016-09" db="EMBL/GenBank/DDBJ databases">
        <authorList>
            <person name="Capua I."/>
            <person name="De Benedictis P."/>
            <person name="Joannis T."/>
            <person name="Lombin L.H."/>
            <person name="Cattoli G."/>
        </authorList>
    </citation>
    <scope>NUCLEOTIDE SEQUENCE [LARGE SCALE GENOMIC DNA]</scope>
    <source>
        <strain evidence="2 3">IMI 309357</strain>
    </source>
</reference>
<evidence type="ECO:0000256" key="1">
    <source>
        <dbReference type="SAM" id="MobiDB-lite"/>
    </source>
</evidence>
<dbReference type="EMBL" id="MJBS01000186">
    <property type="protein sequence ID" value="OHE91427.1"/>
    <property type="molecule type" value="Genomic_DNA"/>
</dbReference>
<sequence length="382" mass="41857">MAPVVSGEVVFTYDKKAKEKVRKCGGSAKRKAVQLGQGAGVFSAVIHFNPTYGQLDGAVYIPEGQSIPDVNHFLAELANGERGTGGQRRVTRRRRKKTAPESSQIPVETTEINVGEFGSIMHEEPNTVADATANEVTSEDADADAPHEIEADGDGAVVFGGTASDAQQEDAHLDEDTKNQAEHELSTDTELFNHDVNGMMEDYVMIDTDTAGATGAGEESSFFDLLEDGLQDLFEMEAFAPSLGSYGDSELGEMEGRSSDTILGRERLEVETWGETEKENTAATTKGASSHQMKAPQTRTTAATRACRPARNTQKIHRFFLQVSRQIRLARQRGELDTGYVLQTRRVAKQLARSRRRRGAEETDMWGRCESPDDQHKTILSL</sequence>
<organism evidence="2 3">
    <name type="scientific">Colletotrichum orchidophilum</name>
    <dbReference type="NCBI Taxonomy" id="1209926"/>
    <lineage>
        <taxon>Eukaryota</taxon>
        <taxon>Fungi</taxon>
        <taxon>Dikarya</taxon>
        <taxon>Ascomycota</taxon>
        <taxon>Pezizomycotina</taxon>
        <taxon>Sordariomycetes</taxon>
        <taxon>Hypocreomycetidae</taxon>
        <taxon>Glomerellales</taxon>
        <taxon>Glomerellaceae</taxon>
        <taxon>Colletotrichum</taxon>
    </lineage>
</organism>
<feature type="region of interest" description="Disordered" evidence="1">
    <location>
        <begin position="80"/>
        <end position="104"/>
    </location>
</feature>
<feature type="compositionally biased region" description="Basic and acidic residues" evidence="1">
    <location>
        <begin position="359"/>
        <end position="382"/>
    </location>
</feature>
<evidence type="ECO:0000313" key="3">
    <source>
        <dbReference type="Proteomes" id="UP000176998"/>
    </source>
</evidence>
<dbReference type="GeneID" id="34566419"/>
<dbReference type="RefSeq" id="XP_022468600.1">
    <property type="nucleotide sequence ID" value="XM_022624909.1"/>
</dbReference>
<comment type="caution">
    <text evidence="2">The sequence shown here is derived from an EMBL/GenBank/DDBJ whole genome shotgun (WGS) entry which is preliminary data.</text>
</comment>
<accession>A0A1G4AQH8</accession>
<dbReference type="OrthoDB" id="4841002at2759"/>
<keyword evidence="3" id="KW-1185">Reference proteome</keyword>
<evidence type="ECO:0000313" key="2">
    <source>
        <dbReference type="EMBL" id="OHE91427.1"/>
    </source>
</evidence>
<gene>
    <name evidence="2" type="ORF">CORC01_13292</name>
</gene>
<feature type="region of interest" description="Disordered" evidence="1">
    <location>
        <begin position="274"/>
        <end position="303"/>
    </location>
</feature>
<proteinExistence type="predicted"/>
<protein>
    <submittedName>
        <fullName evidence="2">Uncharacterized protein</fullName>
    </submittedName>
</protein>
<dbReference type="AlphaFoldDB" id="A0A1G4AQH8"/>